<dbReference type="RefSeq" id="WP_125671721.1">
    <property type="nucleotide sequence ID" value="NZ_RCOS01000109.1"/>
</dbReference>
<dbReference type="SUPFAM" id="SSF52540">
    <property type="entry name" value="P-loop containing nucleoside triphosphate hydrolases"/>
    <property type="match status" value="1"/>
</dbReference>
<dbReference type="SMART" id="SM00968">
    <property type="entry name" value="SMC_hinge"/>
    <property type="match status" value="1"/>
</dbReference>
<sequence length="764" mass="88645">MVFIEQLELENFKSFKRARIVFPERIVAITGPNGSGKSNILDAITFVLGERAKALRADRIAGLVRKGADTARVTMILRKGNERIKISREIKKNGTSVYRVNGSVKKAYEVDILLSELGIRAGSYSIVSQGDITEIVEMSPHQRVRLLEEISGVEEYERRKLDALRELEEVDRMVSEREAVLRERKMELDRAERELKKLKELEELNERKNRLIKTVLLKRRDELLKKKEGLRFSIENNLDERIEKVKKLLEMEEKELEDLEKCIEEDKSRELRIRLESMKAELRRIELEISLKEEKASRIKKDIPEEIESDPSFLGTVSDLIKPMEGYELAFHAAIGGRVNDVVIDTYESAIRIVDKLKGRKVRIRIIPLDSIRVRQREEDPEIGLGWLSSYLIYDKKLEKLVHLLLGDYVLVEDIKEVQKDKIGRFRYVSLDGEIIFQDGTFMIDRRDYQSEYKAEKELKELIERKENLRKDISELEEKVEKEEKKDILSALKKKREEVRRLRDEYSSLLAERQRIAREMERISEERGILEAELKEVEKKLQELYGYEPAESDDPERELNAIEMRIREIGQVNPNAEIEYRERLSRYESLLRDLEDVKKKRDEVRAAIKKIDEEREKVLSSSFNTLRKAFDEKIREIMGGSGNIRLVEADGRMSLIIEVELPGKKQVPIDSLSGGEKSLVALSFILAAQEVRPSSIYLFDEADFMLDGNNCIKFAEAMKKLSEKAQVIIITLKKETLNEMSSIVGVTRKGDESKVVAVSLQEVS</sequence>
<dbReference type="AlphaFoldDB" id="A0A3R9QDB6"/>
<evidence type="ECO:0000256" key="2">
    <source>
        <dbReference type="SAM" id="Coils"/>
    </source>
</evidence>
<dbReference type="Gene3D" id="3.40.50.300">
    <property type="entry name" value="P-loop containing nucleotide triphosphate hydrolases"/>
    <property type="match status" value="2"/>
</dbReference>
<dbReference type="Pfam" id="PF02463">
    <property type="entry name" value="SMC_N"/>
    <property type="match status" value="1"/>
</dbReference>
<organism evidence="4 6">
    <name type="scientific">Candidatus Methanodesulfokora washburnensis</name>
    <dbReference type="NCBI Taxonomy" id="2478471"/>
    <lineage>
        <taxon>Archaea</taxon>
        <taxon>Thermoproteota</taxon>
        <taxon>Candidatus Korarchaeia</taxon>
        <taxon>Candidatus Korarchaeia incertae sedis</taxon>
        <taxon>Candidatus Methanodesulfokora</taxon>
    </lineage>
</organism>
<gene>
    <name evidence="4" type="ORF">D6D85_09340</name>
    <name evidence="5" type="ORF">EF810_03795</name>
</gene>
<reference evidence="4 6" key="1">
    <citation type="submission" date="2018-10" db="EMBL/GenBank/DDBJ databases">
        <title>Co-occurring genomic capacity for anaerobic methane metabolism and dissimilatory sulfite reduction discovered in the Korarchaeota.</title>
        <authorList>
            <person name="Mckay L.J."/>
            <person name="Dlakic M."/>
            <person name="Fields M.W."/>
            <person name="Delmont T.O."/>
            <person name="Eren A.M."/>
            <person name="Jay Z.J."/>
            <person name="Klingelsmith K.B."/>
            <person name="Rusch D.B."/>
            <person name="Inskeep W.P."/>
        </authorList>
    </citation>
    <scope>NUCLEOTIDE SEQUENCE [LARGE SCALE GENOMIC DNA]</scope>
    <source>
        <strain evidence="4 6">MDKW</strain>
    </source>
</reference>
<accession>A0A3R9QDB6</accession>
<reference evidence="5 7" key="2">
    <citation type="journal article" date="2019" name="Nat. Microbiol.">
        <title>Wide diversity of methane and short-chain alkane metabolisms in uncultured archaea.</title>
        <authorList>
            <person name="Borrel G."/>
            <person name="Adam P.S."/>
            <person name="McKay L.J."/>
            <person name="Chen L.X."/>
            <person name="Sierra-Garcia I.N."/>
            <person name="Sieber C.M."/>
            <person name="Letourneur Q."/>
            <person name="Ghozlane A."/>
            <person name="Andersen G.L."/>
            <person name="Li W.J."/>
            <person name="Hallam S.J."/>
            <person name="Muyzer G."/>
            <person name="de Oliveira V.M."/>
            <person name="Inskeep W.P."/>
            <person name="Banfield J.F."/>
            <person name="Gribaldo S."/>
        </authorList>
    </citation>
    <scope>NUCLEOTIDE SEQUENCE [LARGE SCALE GENOMIC DNA]</scope>
    <source>
        <strain evidence="5">NM4</strain>
    </source>
</reference>
<dbReference type="InterPro" id="IPR003395">
    <property type="entry name" value="RecF/RecN/SMC_N"/>
</dbReference>
<feature type="coiled-coil region" evidence="2">
    <location>
        <begin position="446"/>
        <end position="540"/>
    </location>
</feature>
<dbReference type="EMBL" id="RCOS01000109">
    <property type="protein sequence ID" value="RSN73799.1"/>
    <property type="molecule type" value="Genomic_DNA"/>
</dbReference>
<feature type="coiled-coil region" evidence="2">
    <location>
        <begin position="153"/>
        <end position="302"/>
    </location>
</feature>
<dbReference type="GO" id="GO:0051276">
    <property type="term" value="P:chromosome organization"/>
    <property type="evidence" value="ECO:0007669"/>
    <property type="project" value="InterPro"/>
</dbReference>
<feature type="coiled-coil region" evidence="2">
    <location>
        <begin position="577"/>
        <end position="617"/>
    </location>
</feature>
<dbReference type="OrthoDB" id="25344at2157"/>
<dbReference type="Proteomes" id="UP000316217">
    <property type="component" value="Unassembled WGS sequence"/>
</dbReference>
<dbReference type="EMBL" id="RXII01000058">
    <property type="protein sequence ID" value="RZN62022.1"/>
    <property type="molecule type" value="Genomic_DNA"/>
</dbReference>
<evidence type="ECO:0000313" key="7">
    <source>
        <dbReference type="Proteomes" id="UP000316217"/>
    </source>
</evidence>
<name>A0A3R9QDB6_9CREN</name>
<evidence type="ECO:0000259" key="3">
    <source>
        <dbReference type="SMART" id="SM00968"/>
    </source>
</evidence>
<dbReference type="Proteomes" id="UP000277582">
    <property type="component" value="Unassembled WGS sequence"/>
</dbReference>
<dbReference type="Gene3D" id="1.20.1060.20">
    <property type="match status" value="1"/>
</dbReference>
<evidence type="ECO:0000256" key="1">
    <source>
        <dbReference type="ARBA" id="ARBA00023054"/>
    </source>
</evidence>
<dbReference type="Gene3D" id="3.30.70.1620">
    <property type="match status" value="1"/>
</dbReference>
<comment type="caution">
    <text evidence="4">The sequence shown here is derived from an EMBL/GenBank/DDBJ whole genome shotgun (WGS) entry which is preliminary data.</text>
</comment>
<keyword evidence="1 2" id="KW-0175">Coiled coil</keyword>
<protein>
    <recommendedName>
        <fullName evidence="3">SMC hinge domain-containing protein</fullName>
    </recommendedName>
</protein>
<dbReference type="InterPro" id="IPR010935">
    <property type="entry name" value="SMC_hinge"/>
</dbReference>
<dbReference type="Pfam" id="PF06470">
    <property type="entry name" value="SMC_hinge"/>
    <property type="match status" value="1"/>
</dbReference>
<evidence type="ECO:0000313" key="4">
    <source>
        <dbReference type="EMBL" id="RSN73799.1"/>
    </source>
</evidence>
<dbReference type="GO" id="GO:0005694">
    <property type="term" value="C:chromosome"/>
    <property type="evidence" value="ECO:0007669"/>
    <property type="project" value="InterPro"/>
</dbReference>
<dbReference type="InterPro" id="IPR036277">
    <property type="entry name" value="SMC_hinge_sf"/>
</dbReference>
<evidence type="ECO:0000313" key="6">
    <source>
        <dbReference type="Proteomes" id="UP000277582"/>
    </source>
</evidence>
<proteinExistence type="predicted"/>
<keyword evidence="6" id="KW-1185">Reference proteome</keyword>
<evidence type="ECO:0000313" key="5">
    <source>
        <dbReference type="EMBL" id="RZN62022.1"/>
    </source>
</evidence>
<feature type="domain" description="SMC hinge" evidence="3">
    <location>
        <begin position="311"/>
        <end position="419"/>
    </location>
</feature>
<dbReference type="PANTHER" id="PTHR43977">
    <property type="entry name" value="STRUCTURAL MAINTENANCE OF CHROMOSOMES PROTEIN 3"/>
    <property type="match status" value="1"/>
</dbReference>
<dbReference type="GO" id="GO:0005524">
    <property type="term" value="F:ATP binding"/>
    <property type="evidence" value="ECO:0007669"/>
    <property type="project" value="InterPro"/>
</dbReference>
<dbReference type="InterPro" id="IPR027417">
    <property type="entry name" value="P-loop_NTPase"/>
</dbReference>
<dbReference type="SUPFAM" id="SSF75553">
    <property type="entry name" value="Smc hinge domain"/>
    <property type="match status" value="1"/>
</dbReference>